<sequence>MTSRRTNANMTAGIAAAVTASPVIRWLPEWFDKRKGTAGGIMFRGGGVGGMYMPFLFEYLIARLGYQWSLRITAIFTAVIASIAVYFENPRIPISTRAHINCMPMPPFLSTLAMEFHGDLRLNVVLFLPRFSDTPNGAQGAGLLAAFNRMKPPFAMAICSSLGVLLVFTLWGFGGNQGLPVLMPFAICFGLPASGFCSMWFQNAGDIAGPDKEQQSLLSAGWSIARGLGAVAGPTIGSALYRTPSVPGSNRWGSAGSPGLVGLVAASLAGSALVVLVFRYAGNSVKSLRQYNNSEMGQRRPTSEFGVELNERR</sequence>
<evidence type="ECO:0000256" key="4">
    <source>
        <dbReference type="SAM" id="Phobius"/>
    </source>
</evidence>
<accession>A0A1E3K5N8</accession>
<dbReference type="InterPro" id="IPR011701">
    <property type="entry name" value="MFS"/>
</dbReference>
<evidence type="ECO:0000313" key="6">
    <source>
        <dbReference type="Proteomes" id="UP000094819"/>
    </source>
</evidence>
<name>A0A1E3K5N8_9TREE</name>
<dbReference type="InterPro" id="IPR036259">
    <property type="entry name" value="MFS_trans_sf"/>
</dbReference>
<dbReference type="PANTHER" id="PTHR11360:SF287">
    <property type="entry name" value="MFS MONOCARBOXYLATE TRANSPORTER"/>
    <property type="match status" value="1"/>
</dbReference>
<feature type="transmembrane region" description="Helical" evidence="4">
    <location>
        <begin position="154"/>
        <end position="173"/>
    </location>
</feature>
<keyword evidence="4" id="KW-0812">Transmembrane</keyword>
<dbReference type="RefSeq" id="XP_019035256.1">
    <property type="nucleotide sequence ID" value="XM_019172314.1"/>
</dbReference>
<dbReference type="AlphaFoldDB" id="A0A1E3K5N8"/>
<dbReference type="GO" id="GO:0016020">
    <property type="term" value="C:membrane"/>
    <property type="evidence" value="ECO:0007669"/>
    <property type="project" value="UniProtKB-SubCell"/>
</dbReference>
<dbReference type="Gene3D" id="1.20.1250.20">
    <property type="entry name" value="MFS general substrate transporter like domains"/>
    <property type="match status" value="1"/>
</dbReference>
<dbReference type="GeneID" id="30189342"/>
<dbReference type="Pfam" id="PF07690">
    <property type="entry name" value="MFS_1"/>
    <property type="match status" value="1"/>
</dbReference>
<evidence type="ECO:0000313" key="5">
    <source>
        <dbReference type="EMBL" id="ODO08399.1"/>
    </source>
</evidence>
<dbReference type="GO" id="GO:0022857">
    <property type="term" value="F:transmembrane transporter activity"/>
    <property type="evidence" value="ECO:0007669"/>
    <property type="project" value="InterPro"/>
</dbReference>
<feature type="transmembrane region" description="Helical" evidence="4">
    <location>
        <begin position="41"/>
        <end position="62"/>
    </location>
</feature>
<keyword evidence="6" id="KW-1185">Reference proteome</keyword>
<dbReference type="InterPro" id="IPR050327">
    <property type="entry name" value="Proton-linked_MCT"/>
</dbReference>
<dbReference type="SUPFAM" id="SSF103473">
    <property type="entry name" value="MFS general substrate transporter"/>
    <property type="match status" value="1"/>
</dbReference>
<reference evidence="5 6" key="1">
    <citation type="submission" date="2016-06" db="EMBL/GenBank/DDBJ databases">
        <title>Evolution of pathogenesis and genome organization in the Tremellales.</title>
        <authorList>
            <person name="Cuomo C."/>
            <person name="Litvintseva A."/>
            <person name="Heitman J."/>
            <person name="Chen Y."/>
            <person name="Sun S."/>
            <person name="Springer D."/>
            <person name="Dromer F."/>
            <person name="Young S."/>
            <person name="Zeng Q."/>
            <person name="Chapman S."/>
            <person name="Gujja S."/>
            <person name="Saif S."/>
            <person name="Birren B."/>
        </authorList>
    </citation>
    <scope>NUCLEOTIDE SEQUENCE [LARGE SCALE GENOMIC DNA]</scope>
    <source>
        <strain evidence="5 6">CBS 7118</strain>
    </source>
</reference>
<dbReference type="Proteomes" id="UP000094819">
    <property type="component" value="Unassembled WGS sequence"/>
</dbReference>
<proteinExistence type="inferred from homology"/>
<evidence type="ECO:0000256" key="3">
    <source>
        <dbReference type="SAM" id="MobiDB-lite"/>
    </source>
</evidence>
<feature type="transmembrane region" description="Helical" evidence="4">
    <location>
        <begin position="222"/>
        <end position="241"/>
    </location>
</feature>
<feature type="transmembrane region" description="Helical" evidence="4">
    <location>
        <begin position="179"/>
        <end position="201"/>
    </location>
</feature>
<feature type="region of interest" description="Disordered" evidence="3">
    <location>
        <begin position="293"/>
        <end position="313"/>
    </location>
</feature>
<evidence type="ECO:0000256" key="1">
    <source>
        <dbReference type="ARBA" id="ARBA00004141"/>
    </source>
</evidence>
<keyword evidence="4" id="KW-0472">Membrane</keyword>
<protein>
    <recommendedName>
        <fullName evidence="7">Major facilitator superfamily (MFS) profile domain-containing protein</fullName>
    </recommendedName>
</protein>
<comment type="subcellular location">
    <subcellularLocation>
        <location evidence="1">Membrane</location>
        <topology evidence="1">Multi-pass membrane protein</topology>
    </subcellularLocation>
</comment>
<comment type="caution">
    <text evidence="5">The sequence shown here is derived from an EMBL/GenBank/DDBJ whole genome shotgun (WGS) entry which is preliminary data.</text>
</comment>
<feature type="transmembrane region" description="Helical" evidence="4">
    <location>
        <begin position="68"/>
        <end position="87"/>
    </location>
</feature>
<organism evidence="5 6">
    <name type="scientific">Cryptococcus wingfieldii CBS 7118</name>
    <dbReference type="NCBI Taxonomy" id="1295528"/>
    <lineage>
        <taxon>Eukaryota</taxon>
        <taxon>Fungi</taxon>
        <taxon>Dikarya</taxon>
        <taxon>Basidiomycota</taxon>
        <taxon>Agaricomycotina</taxon>
        <taxon>Tremellomycetes</taxon>
        <taxon>Tremellales</taxon>
        <taxon>Cryptococcaceae</taxon>
        <taxon>Cryptococcus</taxon>
    </lineage>
</organism>
<evidence type="ECO:0008006" key="7">
    <source>
        <dbReference type="Google" id="ProtNLM"/>
    </source>
</evidence>
<gene>
    <name evidence="5" type="ORF">L198_00127</name>
</gene>
<keyword evidence="4" id="KW-1133">Transmembrane helix</keyword>
<dbReference type="EMBL" id="AWGH01000001">
    <property type="protein sequence ID" value="ODO08399.1"/>
    <property type="molecule type" value="Genomic_DNA"/>
</dbReference>
<dbReference type="PANTHER" id="PTHR11360">
    <property type="entry name" value="MONOCARBOXYLATE TRANSPORTER"/>
    <property type="match status" value="1"/>
</dbReference>
<evidence type="ECO:0000256" key="2">
    <source>
        <dbReference type="ARBA" id="ARBA00006727"/>
    </source>
</evidence>
<feature type="transmembrane region" description="Helical" evidence="4">
    <location>
        <begin position="261"/>
        <end position="281"/>
    </location>
</feature>
<dbReference type="OrthoDB" id="2213137at2759"/>
<comment type="similarity">
    <text evidence="2">Belongs to the major facilitator superfamily. Monocarboxylate porter (TC 2.A.1.13) family.</text>
</comment>